<feature type="domain" description="F-box" evidence="1">
    <location>
        <begin position="12"/>
        <end position="49"/>
    </location>
</feature>
<dbReference type="SUPFAM" id="SSF81383">
    <property type="entry name" value="F-box domain"/>
    <property type="match status" value="1"/>
</dbReference>
<dbReference type="STRING" id="685588.A0A067SNT7"/>
<dbReference type="InterPro" id="IPR036047">
    <property type="entry name" value="F-box-like_dom_sf"/>
</dbReference>
<dbReference type="OrthoDB" id="2988745at2759"/>
<protein>
    <recommendedName>
        <fullName evidence="1">F-box domain-containing protein</fullName>
    </recommendedName>
</protein>
<dbReference type="EMBL" id="KL142403">
    <property type="protein sequence ID" value="KDR69359.1"/>
    <property type="molecule type" value="Genomic_DNA"/>
</dbReference>
<dbReference type="AlphaFoldDB" id="A0A067SNT7"/>
<accession>A0A067SNT7</accession>
<keyword evidence="3" id="KW-1185">Reference proteome</keyword>
<organism evidence="2 3">
    <name type="scientific">Galerina marginata (strain CBS 339.88)</name>
    <dbReference type="NCBI Taxonomy" id="685588"/>
    <lineage>
        <taxon>Eukaryota</taxon>
        <taxon>Fungi</taxon>
        <taxon>Dikarya</taxon>
        <taxon>Basidiomycota</taxon>
        <taxon>Agaricomycotina</taxon>
        <taxon>Agaricomycetes</taxon>
        <taxon>Agaricomycetidae</taxon>
        <taxon>Agaricales</taxon>
        <taxon>Agaricineae</taxon>
        <taxon>Strophariaceae</taxon>
        <taxon>Galerina</taxon>
    </lineage>
</organism>
<proteinExistence type="predicted"/>
<evidence type="ECO:0000313" key="2">
    <source>
        <dbReference type="EMBL" id="KDR69359.1"/>
    </source>
</evidence>
<gene>
    <name evidence="2" type="ORF">GALMADRAFT_230833</name>
</gene>
<dbReference type="CDD" id="cd09917">
    <property type="entry name" value="F-box_SF"/>
    <property type="match status" value="1"/>
</dbReference>
<dbReference type="SUPFAM" id="SSF52047">
    <property type="entry name" value="RNI-like"/>
    <property type="match status" value="1"/>
</dbReference>
<name>A0A067SNT7_GALM3</name>
<evidence type="ECO:0000313" key="3">
    <source>
        <dbReference type="Proteomes" id="UP000027222"/>
    </source>
</evidence>
<dbReference type="InterPro" id="IPR001810">
    <property type="entry name" value="F-box_dom"/>
</dbReference>
<dbReference type="Proteomes" id="UP000027222">
    <property type="component" value="Unassembled WGS sequence"/>
</dbReference>
<dbReference type="Pfam" id="PF00646">
    <property type="entry name" value="F-box"/>
    <property type="match status" value="1"/>
</dbReference>
<sequence length="541" mass="62066">MEEPNFPTTRALPSEIWTECFAHLSMAEHKRLTQTCHFFHDICLSFIFKSITYRSKLLCEYDSFPSQLEQLYQQMEWFNRIALNPQRACLVRKCTLVYSFYLGPNIQPDRAEGAKLANNVFLEALLRALPLFINLKEFHVNFHNIMDMVILAALAVHPNLKLVSFPQVEFGIHHLSPRLKLQKLLLGNPREDLRDGNNSENFLDLFSAPHLELVEVMSRTYSHKLFRALAMQGASHNLLYLSFEFKLDDIDVLYTFLATCPNLRYINWDLRHGRPSGPDDVPHVPPLLQSTIPRLQAYQGGSAAAGAWIPGRPVWKAVVHGTWDKSTVVEMQDIFQKMSLSTGPVTDLELSTFAFPEVFEPISTHFPELKRLHLGFASHGLFPEQDPRDIALGTDGKVSLRVPEPEPATPLVVEELLPRYTHWIYMTILHWIAHQKCSLPLQIEELYLCTTLFVPSNEKEERVFRYAGRSYPLRVVHSIFATLSILYPALQSVVVGSKFHHEIHWCKNTSNGTWTSSGVREGRYKGQPKSIYSDFYDSQKS</sequence>
<reference evidence="3" key="1">
    <citation type="journal article" date="2014" name="Proc. Natl. Acad. Sci. U.S.A.">
        <title>Extensive sampling of basidiomycete genomes demonstrates inadequacy of the white-rot/brown-rot paradigm for wood decay fungi.</title>
        <authorList>
            <person name="Riley R."/>
            <person name="Salamov A.A."/>
            <person name="Brown D.W."/>
            <person name="Nagy L.G."/>
            <person name="Floudas D."/>
            <person name="Held B.W."/>
            <person name="Levasseur A."/>
            <person name="Lombard V."/>
            <person name="Morin E."/>
            <person name="Otillar R."/>
            <person name="Lindquist E.A."/>
            <person name="Sun H."/>
            <person name="LaButti K.M."/>
            <person name="Schmutz J."/>
            <person name="Jabbour D."/>
            <person name="Luo H."/>
            <person name="Baker S.E."/>
            <person name="Pisabarro A.G."/>
            <person name="Walton J.D."/>
            <person name="Blanchette R.A."/>
            <person name="Henrissat B."/>
            <person name="Martin F."/>
            <person name="Cullen D."/>
            <person name="Hibbett D.S."/>
            <person name="Grigoriev I.V."/>
        </authorList>
    </citation>
    <scope>NUCLEOTIDE SEQUENCE [LARGE SCALE GENOMIC DNA]</scope>
    <source>
        <strain evidence="3">CBS 339.88</strain>
    </source>
</reference>
<evidence type="ECO:0000259" key="1">
    <source>
        <dbReference type="Pfam" id="PF00646"/>
    </source>
</evidence>
<dbReference type="HOGENOM" id="CLU_041169_0_0_1"/>